<gene>
    <name evidence="1" type="ORF">RJT34_14841</name>
</gene>
<dbReference type="EMBL" id="JAYKXN010000003">
    <property type="protein sequence ID" value="KAK7303922.1"/>
    <property type="molecule type" value="Genomic_DNA"/>
</dbReference>
<reference evidence="1 2" key="1">
    <citation type="submission" date="2024-01" db="EMBL/GenBank/DDBJ databases">
        <title>The genomes of 5 underutilized Papilionoideae crops provide insights into root nodulation and disease resistance.</title>
        <authorList>
            <person name="Yuan L."/>
        </authorList>
    </citation>
    <scope>NUCLEOTIDE SEQUENCE [LARGE SCALE GENOMIC DNA]</scope>
    <source>
        <strain evidence="1">LY-2023</strain>
        <tissue evidence="1">Leaf</tissue>
    </source>
</reference>
<comment type="caution">
    <text evidence="1">The sequence shown here is derived from an EMBL/GenBank/DDBJ whole genome shotgun (WGS) entry which is preliminary data.</text>
</comment>
<keyword evidence="2" id="KW-1185">Reference proteome</keyword>
<evidence type="ECO:0000313" key="1">
    <source>
        <dbReference type="EMBL" id="KAK7303922.1"/>
    </source>
</evidence>
<accession>A0AAN9JU06</accession>
<evidence type="ECO:0000313" key="2">
    <source>
        <dbReference type="Proteomes" id="UP001359559"/>
    </source>
</evidence>
<name>A0AAN9JU06_CLITE</name>
<protein>
    <submittedName>
        <fullName evidence="1">Uncharacterized protein</fullName>
    </submittedName>
</protein>
<organism evidence="1 2">
    <name type="scientific">Clitoria ternatea</name>
    <name type="common">Butterfly pea</name>
    <dbReference type="NCBI Taxonomy" id="43366"/>
    <lineage>
        <taxon>Eukaryota</taxon>
        <taxon>Viridiplantae</taxon>
        <taxon>Streptophyta</taxon>
        <taxon>Embryophyta</taxon>
        <taxon>Tracheophyta</taxon>
        <taxon>Spermatophyta</taxon>
        <taxon>Magnoliopsida</taxon>
        <taxon>eudicotyledons</taxon>
        <taxon>Gunneridae</taxon>
        <taxon>Pentapetalae</taxon>
        <taxon>rosids</taxon>
        <taxon>fabids</taxon>
        <taxon>Fabales</taxon>
        <taxon>Fabaceae</taxon>
        <taxon>Papilionoideae</taxon>
        <taxon>50 kb inversion clade</taxon>
        <taxon>NPAAA clade</taxon>
        <taxon>indigoferoid/millettioid clade</taxon>
        <taxon>Phaseoleae</taxon>
        <taxon>Clitoria</taxon>
    </lineage>
</organism>
<dbReference type="AlphaFoldDB" id="A0AAN9JU06"/>
<dbReference type="Proteomes" id="UP001359559">
    <property type="component" value="Unassembled WGS sequence"/>
</dbReference>
<sequence length="160" mass="18548">MEESSIEKREEEITSLKDKIDSIEINSISHVCGHLCFQKQISIDDDEGQSVDELDQNQELDTDMKMLNLMEKRDKKYTAKFRQMEAALSTLLHKSDSSSCSLLLRESYKSSKPYMDKIGSETKIYLKRGVTLFKKISNFLLTKLMERLNDFFNWCLEAAA</sequence>
<proteinExistence type="predicted"/>